<comment type="caution">
    <text evidence="8">The sequence shown here is derived from an EMBL/GenBank/DDBJ whole genome shotgun (WGS) entry which is preliminary data.</text>
</comment>
<dbReference type="PANTHER" id="PTHR34229:SF1">
    <property type="entry name" value="METAL TRANSPORT PROTEIN HI_1621-RELATED"/>
    <property type="match status" value="1"/>
</dbReference>
<evidence type="ECO:0000256" key="6">
    <source>
        <dbReference type="ARBA" id="ARBA00023136"/>
    </source>
</evidence>
<evidence type="ECO:0000256" key="7">
    <source>
        <dbReference type="SAM" id="Phobius"/>
    </source>
</evidence>
<dbReference type="InterPro" id="IPR002751">
    <property type="entry name" value="CbiM/NikMN"/>
</dbReference>
<dbReference type="Gene3D" id="1.10.1760.20">
    <property type="match status" value="1"/>
</dbReference>
<comment type="subcellular location">
    <subcellularLocation>
        <location evidence="1">Cell membrane</location>
        <topology evidence="1">Multi-pass membrane protein</topology>
    </subcellularLocation>
</comment>
<dbReference type="GO" id="GO:0005886">
    <property type="term" value="C:plasma membrane"/>
    <property type="evidence" value="ECO:0007669"/>
    <property type="project" value="UniProtKB-SubCell"/>
</dbReference>
<evidence type="ECO:0000256" key="5">
    <source>
        <dbReference type="ARBA" id="ARBA00022989"/>
    </source>
</evidence>
<proteinExistence type="predicted"/>
<reference evidence="8" key="1">
    <citation type="submission" date="2010-07" db="EMBL/GenBank/DDBJ databases">
        <authorList>
            <consortium name="CONSOLIDER consortium CSD2007-00005"/>
            <person name="Guazzaroni M.-E."/>
            <person name="Richter M."/>
            <person name="Garcia-Salamanca A."/>
            <person name="Yarza P."/>
            <person name="Ferrer M."/>
        </authorList>
    </citation>
    <scope>NUCLEOTIDE SEQUENCE</scope>
</reference>
<dbReference type="Pfam" id="PF01891">
    <property type="entry name" value="CbiM"/>
    <property type="match status" value="1"/>
</dbReference>
<gene>
    <name evidence="8" type="ORF">LDC_0310</name>
</gene>
<protein>
    <submittedName>
        <fullName evidence="8">ABC type permease</fullName>
    </submittedName>
</protein>
<dbReference type="PANTHER" id="PTHR34229">
    <property type="entry name" value="METAL TRANSPORT PROTEIN HI_1621-RELATED"/>
    <property type="match status" value="1"/>
</dbReference>
<keyword evidence="2" id="KW-0813">Transport</keyword>
<evidence type="ECO:0000256" key="4">
    <source>
        <dbReference type="ARBA" id="ARBA00022692"/>
    </source>
</evidence>
<reference evidence="8" key="2">
    <citation type="journal article" date="2011" name="Microb. Ecol.">
        <title>Taxonomic and Functional Metagenomic Profiling of the Microbial Community in the Anoxic Sediment of a Sub-saline Shallow Lake (Laguna de Carrizo, Central Spain).</title>
        <authorList>
            <person name="Ferrer M."/>
            <person name="Guazzaroni M.E."/>
            <person name="Richter M."/>
            <person name="Garcia-Salamanca A."/>
            <person name="Yarza P."/>
            <person name="Suarez-Suarez A."/>
            <person name="Solano J."/>
            <person name="Alcaide M."/>
            <person name="van Dillewijn P."/>
            <person name="Molina-Henares M.A."/>
            <person name="Lopez-Cortes N."/>
            <person name="Al-Ramahi Y."/>
            <person name="Guerrero C."/>
            <person name="Acosta A."/>
            <person name="de Eugenio L.I."/>
            <person name="Martinez V."/>
            <person name="Marques S."/>
            <person name="Rojo F."/>
            <person name="Santero E."/>
            <person name="Genilloud O."/>
            <person name="Perez-Perez J."/>
            <person name="Rossello-Mora R."/>
            <person name="Ramos J.L."/>
        </authorList>
    </citation>
    <scope>NUCLEOTIDE SEQUENCE</scope>
</reference>
<evidence type="ECO:0000256" key="2">
    <source>
        <dbReference type="ARBA" id="ARBA00022448"/>
    </source>
</evidence>
<accession>D9PFM8</accession>
<dbReference type="GO" id="GO:0000041">
    <property type="term" value="P:transition metal ion transport"/>
    <property type="evidence" value="ECO:0007669"/>
    <property type="project" value="InterPro"/>
</dbReference>
<keyword evidence="6 7" id="KW-0472">Membrane</keyword>
<keyword evidence="4 7" id="KW-0812">Transmembrane</keyword>
<name>D9PFM8_9ZZZZ</name>
<evidence type="ECO:0000256" key="3">
    <source>
        <dbReference type="ARBA" id="ARBA00022475"/>
    </source>
</evidence>
<evidence type="ECO:0000256" key="1">
    <source>
        <dbReference type="ARBA" id="ARBA00004651"/>
    </source>
</evidence>
<keyword evidence="3" id="KW-1003">Cell membrane</keyword>
<feature type="non-terminal residue" evidence="8">
    <location>
        <position position="67"/>
    </location>
</feature>
<dbReference type="EMBL" id="ADZX01000090">
    <property type="protein sequence ID" value="EFK97637.1"/>
    <property type="molecule type" value="Genomic_DNA"/>
</dbReference>
<feature type="transmembrane region" description="Helical" evidence="7">
    <location>
        <begin position="40"/>
        <end position="61"/>
    </location>
</feature>
<feature type="transmembrane region" description="Helical" evidence="7">
    <location>
        <begin position="12"/>
        <end position="28"/>
    </location>
</feature>
<organism evidence="8">
    <name type="scientific">sediment metagenome</name>
    <dbReference type="NCBI Taxonomy" id="749907"/>
    <lineage>
        <taxon>unclassified sequences</taxon>
        <taxon>metagenomes</taxon>
        <taxon>ecological metagenomes</taxon>
    </lineage>
</organism>
<dbReference type="AlphaFoldDB" id="D9PFM8"/>
<sequence>MHIPDGFLSPQTYLPAYAVCAGLGWFAVRRVRAGLDEETLPYVAVLTALSFVLMMVAIPLAGREHRA</sequence>
<evidence type="ECO:0000313" key="8">
    <source>
        <dbReference type="EMBL" id="EFK97637.1"/>
    </source>
</evidence>
<keyword evidence="5 7" id="KW-1133">Transmembrane helix</keyword>